<comment type="caution">
    <text evidence="1">The sequence shown here is derived from an EMBL/GenBank/DDBJ whole genome shotgun (WGS) entry which is preliminary data.</text>
</comment>
<keyword evidence="2" id="KW-1185">Reference proteome</keyword>
<protein>
    <submittedName>
        <fullName evidence="1">Uncharacterized protein</fullName>
    </submittedName>
</protein>
<reference evidence="1 2" key="1">
    <citation type="submission" date="2024-06" db="EMBL/GenBank/DDBJ databases">
        <title>Construction of an artificial bacterial consortium using nitrogen cycle bacteria from Cuatro Cienegas Basin and a mangrove forest.</title>
        <authorList>
            <person name="Aguilera-Najera D."/>
            <person name="Marquez-Cianci L."/>
            <person name="Martinez-Perez E."/>
            <person name="Rosas-Barrera M."/>
            <person name="Rodriguez-Cruz U.E."/>
            <person name="Tapia-Lopez R."/>
            <person name="Eguiarte L.E."/>
            <person name="Souza-Saldivar V."/>
        </authorList>
    </citation>
    <scope>NUCLEOTIDE SEQUENCE [LARGE SCALE GENOMIC DNA]</scope>
    <source>
        <strain evidence="1 2">S14-15</strain>
    </source>
</reference>
<dbReference type="EMBL" id="JBEOME010000011">
    <property type="protein sequence ID" value="MER3122879.1"/>
    <property type="molecule type" value="Genomic_DNA"/>
</dbReference>
<dbReference type="RefSeq" id="WP_350386565.1">
    <property type="nucleotide sequence ID" value="NZ_JBEOME010000011.1"/>
</dbReference>
<gene>
    <name evidence="1" type="ORF">ABQG71_17035</name>
</gene>
<sequence length="199" mass="23439">MKIKGAIIMENIALPKETFSYSKMRLNESILDQSNNKIVQNELTNLFNELQLLIKYMGDHLREQLNSNHSNKNNEYFKGLFHEVYSTSRKLKNKGLSLKNEIIDYLKCESVDNKYLLDVLRYEQKITKRFLIKELNSNYIELICSYISELLANLKMNLRIKKNVNPERKVLLTQGKKQTVFLESAYNLTQNLYKDKMSA</sequence>
<accession>A0ABV1S8K0</accession>
<dbReference type="Proteomes" id="UP001467674">
    <property type="component" value="Unassembled WGS sequence"/>
</dbReference>
<name>A0ABV1S8K0_BACAB</name>
<evidence type="ECO:0000313" key="2">
    <source>
        <dbReference type="Proteomes" id="UP001467674"/>
    </source>
</evidence>
<proteinExistence type="predicted"/>
<organism evidence="1 2">
    <name type="scientific">Bacillus altitudinis</name>
    <dbReference type="NCBI Taxonomy" id="293387"/>
    <lineage>
        <taxon>Bacteria</taxon>
        <taxon>Bacillati</taxon>
        <taxon>Bacillota</taxon>
        <taxon>Bacilli</taxon>
        <taxon>Bacillales</taxon>
        <taxon>Bacillaceae</taxon>
        <taxon>Bacillus</taxon>
    </lineage>
</organism>
<evidence type="ECO:0000313" key="1">
    <source>
        <dbReference type="EMBL" id="MER3122879.1"/>
    </source>
</evidence>